<dbReference type="Pfam" id="PF00128">
    <property type="entry name" value="Alpha-amylase"/>
    <property type="match status" value="1"/>
</dbReference>
<dbReference type="InterPro" id="IPR017853">
    <property type="entry name" value="GH"/>
</dbReference>
<evidence type="ECO:0000256" key="1">
    <source>
        <dbReference type="ARBA" id="ARBA00008061"/>
    </source>
</evidence>
<dbReference type="Gene3D" id="3.90.400.10">
    <property type="entry name" value="Oligo-1,6-glucosidase, Domain 2"/>
    <property type="match status" value="1"/>
</dbReference>
<keyword evidence="2" id="KW-0378">Hydrolase</keyword>
<evidence type="ECO:0000313" key="5">
    <source>
        <dbReference type="EMBL" id="HIZ75234.1"/>
    </source>
</evidence>
<evidence type="ECO:0000256" key="2">
    <source>
        <dbReference type="ARBA" id="ARBA00022801"/>
    </source>
</evidence>
<sequence length="563" mass="64795">MKRKWWHDKVAYQIYPKSFLDTNGDGIGDLAGIISKLDYLKNLGIDIIWLSPIYQSPFVDQGYDISDYYKIAEEFGTMEEFDTLLAEAKKRGMYIVMDLVVNHCSDKHEWFRKALADPDGEYADYFYFVKGKDGKAPSNYRSYFGGSTWEPVPGTDKYYLHMFAKEQPDLNWENPGLRQEIYKMINWWLDKGLAGFRIDAIINIKKDLKFPSFEPDGPDGLVSCVKMVEEVQGVGAYLEDMKHNTFEKYDAFTVAEVFNMKDDELAEFIGDDGHFSTMFDFSAHEAMQGEHGWYDGNPFRFEEWRDAIFRSQKEAEGIGFKANIIENHDEPRGVSRFLPEYAQNEAGKKMLATTSILLRGIPFIYQGQEIGMTNCRRNDISEYDDISTIDQYQEAVAAGCTVEKALECCYENSRDNARTPMQWTDGKNAGFSDNSPWLGLNPNYTEINVAEQEKRDDSVLAYYRRLIALRKSPEYAETFTYGKFIPAYEDKNNIFAYMRTLEGNEKGILVVANYGKEDCEIDLKKTDAEILLTNMNGVEEMKKEIADRGRIILRSCEAAVLYL</sequence>
<feature type="domain" description="Glycosyl hydrolase family 13 catalytic" evidence="4">
    <location>
        <begin position="13"/>
        <end position="418"/>
    </location>
</feature>
<dbReference type="EMBL" id="DXAY01000192">
    <property type="protein sequence ID" value="HIZ75234.1"/>
    <property type="molecule type" value="Genomic_DNA"/>
</dbReference>
<dbReference type="PANTHER" id="PTHR10357:SF178">
    <property type="entry name" value="OLIGO-1,6-GLUCOSIDASE 3-RELATED"/>
    <property type="match status" value="1"/>
</dbReference>
<dbReference type="AlphaFoldDB" id="A0A9D2K2Z4"/>
<proteinExistence type="inferred from homology"/>
<dbReference type="SUPFAM" id="SSF51445">
    <property type="entry name" value="(Trans)glycosidases"/>
    <property type="match status" value="1"/>
</dbReference>
<dbReference type="InterPro" id="IPR045857">
    <property type="entry name" value="O16G_dom_2"/>
</dbReference>
<gene>
    <name evidence="5" type="ORF">H9723_08365</name>
</gene>
<dbReference type="FunFam" id="3.90.400.10:FF:000002">
    <property type="entry name" value="Sucrose isomerase"/>
    <property type="match status" value="1"/>
</dbReference>
<organism evidence="5 6">
    <name type="scientific">Candidatus Mediterraneibacter stercoravium</name>
    <dbReference type="NCBI Taxonomy" id="2838685"/>
    <lineage>
        <taxon>Bacteria</taxon>
        <taxon>Bacillati</taxon>
        <taxon>Bacillota</taxon>
        <taxon>Clostridia</taxon>
        <taxon>Lachnospirales</taxon>
        <taxon>Lachnospiraceae</taxon>
        <taxon>Mediterraneibacter</taxon>
    </lineage>
</organism>
<keyword evidence="3" id="KW-0326">Glycosidase</keyword>
<dbReference type="GO" id="GO:0009313">
    <property type="term" value="P:oligosaccharide catabolic process"/>
    <property type="evidence" value="ECO:0007669"/>
    <property type="project" value="TreeGrafter"/>
</dbReference>
<accession>A0A9D2K2Z4</accession>
<dbReference type="InterPro" id="IPR006047">
    <property type="entry name" value="GH13_cat_dom"/>
</dbReference>
<comment type="caution">
    <text evidence="5">The sequence shown here is derived from an EMBL/GenBank/DDBJ whole genome shotgun (WGS) entry which is preliminary data.</text>
</comment>
<name>A0A9D2K2Z4_9FIRM</name>
<evidence type="ECO:0000259" key="4">
    <source>
        <dbReference type="SMART" id="SM00642"/>
    </source>
</evidence>
<evidence type="ECO:0000256" key="3">
    <source>
        <dbReference type="ARBA" id="ARBA00023295"/>
    </source>
</evidence>
<dbReference type="SMART" id="SM00642">
    <property type="entry name" value="Aamy"/>
    <property type="match status" value="1"/>
</dbReference>
<evidence type="ECO:0000313" key="6">
    <source>
        <dbReference type="Proteomes" id="UP000824116"/>
    </source>
</evidence>
<dbReference type="Proteomes" id="UP000824116">
    <property type="component" value="Unassembled WGS sequence"/>
</dbReference>
<reference evidence="5" key="1">
    <citation type="journal article" date="2021" name="PeerJ">
        <title>Extensive microbial diversity within the chicken gut microbiome revealed by metagenomics and culture.</title>
        <authorList>
            <person name="Gilroy R."/>
            <person name="Ravi A."/>
            <person name="Getino M."/>
            <person name="Pursley I."/>
            <person name="Horton D.L."/>
            <person name="Alikhan N.F."/>
            <person name="Baker D."/>
            <person name="Gharbi K."/>
            <person name="Hall N."/>
            <person name="Watson M."/>
            <person name="Adriaenssens E.M."/>
            <person name="Foster-Nyarko E."/>
            <person name="Jarju S."/>
            <person name="Secka A."/>
            <person name="Antonio M."/>
            <person name="Oren A."/>
            <person name="Chaudhuri R.R."/>
            <person name="La Ragione R."/>
            <person name="Hildebrand F."/>
            <person name="Pallen M.J."/>
        </authorList>
    </citation>
    <scope>NUCLEOTIDE SEQUENCE</scope>
    <source>
        <strain evidence="5">CHK196-3914</strain>
    </source>
</reference>
<comment type="similarity">
    <text evidence="1">Belongs to the glycosyl hydrolase 13 family.</text>
</comment>
<dbReference type="FunFam" id="3.20.20.80:FF:000064">
    <property type="entry name" value="Oligo-1,6-glucosidase"/>
    <property type="match status" value="2"/>
</dbReference>
<dbReference type="PANTHER" id="PTHR10357">
    <property type="entry name" value="ALPHA-AMYLASE FAMILY MEMBER"/>
    <property type="match status" value="1"/>
</dbReference>
<dbReference type="CDD" id="cd11333">
    <property type="entry name" value="AmyAc_SI_OligoGlu_DGase"/>
    <property type="match status" value="1"/>
</dbReference>
<dbReference type="GO" id="GO:0004556">
    <property type="term" value="F:alpha-amylase activity"/>
    <property type="evidence" value="ECO:0007669"/>
    <property type="project" value="TreeGrafter"/>
</dbReference>
<dbReference type="SUPFAM" id="SSF51011">
    <property type="entry name" value="Glycosyl hydrolase domain"/>
    <property type="match status" value="1"/>
</dbReference>
<dbReference type="Gene3D" id="3.20.20.80">
    <property type="entry name" value="Glycosidases"/>
    <property type="match status" value="1"/>
</dbReference>
<reference evidence="5" key="2">
    <citation type="submission" date="2021-04" db="EMBL/GenBank/DDBJ databases">
        <authorList>
            <person name="Gilroy R."/>
        </authorList>
    </citation>
    <scope>NUCLEOTIDE SEQUENCE</scope>
    <source>
        <strain evidence="5">CHK196-3914</strain>
    </source>
</reference>
<dbReference type="InterPro" id="IPR013780">
    <property type="entry name" value="Glyco_hydro_b"/>
</dbReference>
<protein>
    <submittedName>
        <fullName evidence="5">Alpha-glucosidase</fullName>
    </submittedName>
</protein>
<dbReference type="Gene3D" id="2.60.40.1180">
    <property type="entry name" value="Golgi alpha-mannosidase II"/>
    <property type="match status" value="1"/>
</dbReference>